<feature type="signal peptide" evidence="1">
    <location>
        <begin position="1"/>
        <end position="20"/>
    </location>
</feature>
<keyword evidence="3" id="KW-1185">Reference proteome</keyword>
<name>A0ABD2WZT0_9HYME</name>
<evidence type="ECO:0000256" key="1">
    <source>
        <dbReference type="SAM" id="SignalP"/>
    </source>
</evidence>
<accession>A0ABD2WZT0</accession>
<organism evidence="2 3">
    <name type="scientific">Trichogramma kaykai</name>
    <dbReference type="NCBI Taxonomy" id="54128"/>
    <lineage>
        <taxon>Eukaryota</taxon>
        <taxon>Metazoa</taxon>
        <taxon>Ecdysozoa</taxon>
        <taxon>Arthropoda</taxon>
        <taxon>Hexapoda</taxon>
        <taxon>Insecta</taxon>
        <taxon>Pterygota</taxon>
        <taxon>Neoptera</taxon>
        <taxon>Endopterygota</taxon>
        <taxon>Hymenoptera</taxon>
        <taxon>Apocrita</taxon>
        <taxon>Proctotrupomorpha</taxon>
        <taxon>Chalcidoidea</taxon>
        <taxon>Trichogrammatidae</taxon>
        <taxon>Trichogramma</taxon>
    </lineage>
</organism>
<feature type="chain" id="PRO_5044784260" evidence="1">
    <location>
        <begin position="21"/>
        <end position="73"/>
    </location>
</feature>
<comment type="caution">
    <text evidence="2">The sequence shown here is derived from an EMBL/GenBank/DDBJ whole genome shotgun (WGS) entry which is preliminary data.</text>
</comment>
<evidence type="ECO:0000313" key="2">
    <source>
        <dbReference type="EMBL" id="KAL3398573.1"/>
    </source>
</evidence>
<dbReference type="Proteomes" id="UP001627154">
    <property type="component" value="Unassembled WGS sequence"/>
</dbReference>
<keyword evidence="1" id="KW-0732">Signal</keyword>
<protein>
    <submittedName>
        <fullName evidence="2">Uncharacterized protein</fullName>
    </submittedName>
</protein>
<gene>
    <name evidence="2" type="ORF">TKK_007713</name>
</gene>
<reference evidence="2 3" key="1">
    <citation type="journal article" date="2024" name="bioRxiv">
        <title>A reference genome for Trichogramma kaykai: A tiny desert-dwelling parasitoid wasp with competing sex-ratio distorters.</title>
        <authorList>
            <person name="Culotta J."/>
            <person name="Lindsey A.R."/>
        </authorList>
    </citation>
    <scope>NUCLEOTIDE SEQUENCE [LARGE SCALE GENOMIC DNA]</scope>
    <source>
        <strain evidence="2 3">KSX58</strain>
    </source>
</reference>
<evidence type="ECO:0000313" key="3">
    <source>
        <dbReference type="Proteomes" id="UP001627154"/>
    </source>
</evidence>
<dbReference type="EMBL" id="JBJJXI010000059">
    <property type="protein sequence ID" value="KAL3398573.1"/>
    <property type="molecule type" value="Genomic_DNA"/>
</dbReference>
<sequence length="73" mass="7568">MGKIVIVLCIIAMIAGVTIAQDAEAILCRPGGTICRSDADCCVGLVCNLWAGRCTAPKLPPPVPEEEEVSGEV</sequence>
<dbReference type="AlphaFoldDB" id="A0ABD2WZT0"/>
<proteinExistence type="predicted"/>